<keyword evidence="1" id="KW-0472">Membrane</keyword>
<dbReference type="EMBL" id="SRMA01025672">
    <property type="protein sequence ID" value="TRY92130.1"/>
    <property type="molecule type" value="Genomic_DNA"/>
</dbReference>
<keyword evidence="3" id="KW-1185">Reference proteome</keyword>
<keyword evidence="1" id="KW-1133">Transmembrane helix</keyword>
<keyword evidence="1" id="KW-0812">Transmembrane</keyword>
<feature type="transmembrane region" description="Helical" evidence="1">
    <location>
        <begin position="12"/>
        <end position="32"/>
    </location>
</feature>
<protein>
    <submittedName>
        <fullName evidence="2">Uncharacterized protein</fullName>
    </submittedName>
</protein>
<evidence type="ECO:0000313" key="3">
    <source>
        <dbReference type="Proteomes" id="UP000316079"/>
    </source>
</evidence>
<dbReference type="OrthoDB" id="8920197at2759"/>
<dbReference type="AlphaFoldDB" id="A0A553QQ80"/>
<reference evidence="2 3" key="1">
    <citation type="journal article" date="2019" name="Sci. Data">
        <title>Hybrid genome assembly and annotation of Danionella translucida.</title>
        <authorList>
            <person name="Kadobianskyi M."/>
            <person name="Schulze L."/>
            <person name="Schuelke M."/>
            <person name="Judkewitz B."/>
        </authorList>
    </citation>
    <scope>NUCLEOTIDE SEQUENCE [LARGE SCALE GENOMIC DNA]</scope>
    <source>
        <strain evidence="2 3">Bolton</strain>
    </source>
</reference>
<dbReference type="Proteomes" id="UP000316079">
    <property type="component" value="Unassembled WGS sequence"/>
</dbReference>
<evidence type="ECO:0000256" key="1">
    <source>
        <dbReference type="SAM" id="Phobius"/>
    </source>
</evidence>
<gene>
    <name evidence="2" type="ORF">DNTS_031446</name>
</gene>
<name>A0A553QQ80_9TELE</name>
<accession>A0A553QQ80</accession>
<sequence length="162" mass="18307">MSRELSTDSVKYVSFGFGFVFFLFLLATTVLCKKKRSKKTPSALPQNVSIGESKCSEAQYEAIGDFQSLDEQILSIYSTVEDPEDSMIYKKPTNNNNTTLSTIYCSVDPPEDSRIYYTPDFPDDSVVYSVAQDPTHSTNKREDLEIYSLAQRPIDSEIYSSE</sequence>
<evidence type="ECO:0000313" key="2">
    <source>
        <dbReference type="EMBL" id="TRY92130.1"/>
    </source>
</evidence>
<proteinExistence type="predicted"/>
<comment type="caution">
    <text evidence="2">The sequence shown here is derived from an EMBL/GenBank/DDBJ whole genome shotgun (WGS) entry which is preliminary data.</text>
</comment>
<organism evidence="2 3">
    <name type="scientific">Danionella cerebrum</name>
    <dbReference type="NCBI Taxonomy" id="2873325"/>
    <lineage>
        <taxon>Eukaryota</taxon>
        <taxon>Metazoa</taxon>
        <taxon>Chordata</taxon>
        <taxon>Craniata</taxon>
        <taxon>Vertebrata</taxon>
        <taxon>Euteleostomi</taxon>
        <taxon>Actinopterygii</taxon>
        <taxon>Neopterygii</taxon>
        <taxon>Teleostei</taxon>
        <taxon>Ostariophysi</taxon>
        <taxon>Cypriniformes</taxon>
        <taxon>Danionidae</taxon>
        <taxon>Danioninae</taxon>
        <taxon>Danionella</taxon>
    </lineage>
</organism>